<evidence type="ECO:0000256" key="1">
    <source>
        <dbReference type="SAM" id="Phobius"/>
    </source>
</evidence>
<evidence type="ECO:0000313" key="3">
    <source>
        <dbReference type="Proteomes" id="UP000614424"/>
    </source>
</evidence>
<keyword evidence="1" id="KW-1133">Transmembrane helix</keyword>
<gene>
    <name evidence="2" type="ORF">H8E41_07150</name>
</gene>
<organism evidence="2 3">
    <name type="scientific">Candidatus Desulfobia pelagia</name>
    <dbReference type="NCBI Taxonomy" id="2841692"/>
    <lineage>
        <taxon>Bacteria</taxon>
        <taxon>Pseudomonadati</taxon>
        <taxon>Thermodesulfobacteriota</taxon>
        <taxon>Desulfobulbia</taxon>
        <taxon>Desulfobulbales</taxon>
        <taxon>Desulfobulbaceae</taxon>
        <taxon>Candidatus Desulfobia</taxon>
    </lineage>
</organism>
<sequence length="196" mass="22574">MIRYLYILVVTFVCLCLSGCGFMLPVAKSRTESPWHNFDQAKAALDKVVPYQSTRDDLVTLSLDPFQNTNIEVLTYLDLVEVFMPNASFRKEDLVEGVRNCLDVQEKCYGYRIAVTNMESRRFGSVFLDLFNFKRKSHKTGWKFNALLVLQEDIVVYKINGGKPKIDEYLYKRNPLGPFQESEAIVKDIGIETSFD</sequence>
<feature type="transmembrane region" description="Helical" evidence="1">
    <location>
        <begin position="6"/>
        <end position="27"/>
    </location>
</feature>
<keyword evidence="1" id="KW-0812">Transmembrane</keyword>
<reference evidence="2 3" key="1">
    <citation type="submission" date="2020-08" db="EMBL/GenBank/DDBJ databases">
        <title>Bridging the membrane lipid divide: bacteria of the FCB group superphylum have the potential to synthesize archaeal ether lipids.</title>
        <authorList>
            <person name="Villanueva L."/>
            <person name="Von Meijenfeldt F.A.B."/>
            <person name="Westbye A.B."/>
            <person name="Yadav S."/>
            <person name="Hopmans E.C."/>
            <person name="Dutilh B.E."/>
            <person name="Sinninghe Damste J.S."/>
        </authorList>
    </citation>
    <scope>NUCLEOTIDE SEQUENCE [LARGE SCALE GENOMIC DNA]</scope>
    <source>
        <strain evidence="2">NIOZ-UU47</strain>
    </source>
</reference>
<proteinExistence type="predicted"/>
<accession>A0A8J6NDQ0</accession>
<keyword evidence="1" id="KW-0472">Membrane</keyword>
<dbReference type="Proteomes" id="UP000614424">
    <property type="component" value="Unassembled WGS sequence"/>
</dbReference>
<name>A0A8J6NDQ0_9BACT</name>
<dbReference type="EMBL" id="JACNJZ010000097">
    <property type="protein sequence ID" value="MBC8317667.1"/>
    <property type="molecule type" value="Genomic_DNA"/>
</dbReference>
<evidence type="ECO:0000313" key="2">
    <source>
        <dbReference type="EMBL" id="MBC8317667.1"/>
    </source>
</evidence>
<comment type="caution">
    <text evidence="2">The sequence shown here is derived from an EMBL/GenBank/DDBJ whole genome shotgun (WGS) entry which is preliminary data.</text>
</comment>
<dbReference type="AlphaFoldDB" id="A0A8J6NDQ0"/>
<protein>
    <submittedName>
        <fullName evidence="2">Uncharacterized protein</fullName>
    </submittedName>
</protein>